<protein>
    <submittedName>
        <fullName evidence="3">Uncharacterized protein LOC113507553</fullName>
    </submittedName>
</protein>
<accession>A0A7E5WZA6</accession>
<name>A0A7E5WZA6_TRINI</name>
<feature type="region of interest" description="Disordered" evidence="1">
    <location>
        <begin position="281"/>
        <end position="317"/>
    </location>
</feature>
<dbReference type="InParanoid" id="A0A7E5WZA6"/>
<feature type="compositionally biased region" description="Basic and acidic residues" evidence="1">
    <location>
        <begin position="1"/>
        <end position="18"/>
    </location>
</feature>
<evidence type="ECO:0000256" key="1">
    <source>
        <dbReference type="SAM" id="MobiDB-lite"/>
    </source>
</evidence>
<organism evidence="2 3">
    <name type="scientific">Trichoplusia ni</name>
    <name type="common">Cabbage looper</name>
    <dbReference type="NCBI Taxonomy" id="7111"/>
    <lineage>
        <taxon>Eukaryota</taxon>
        <taxon>Metazoa</taxon>
        <taxon>Ecdysozoa</taxon>
        <taxon>Arthropoda</taxon>
        <taxon>Hexapoda</taxon>
        <taxon>Insecta</taxon>
        <taxon>Pterygota</taxon>
        <taxon>Neoptera</taxon>
        <taxon>Endopterygota</taxon>
        <taxon>Lepidoptera</taxon>
        <taxon>Glossata</taxon>
        <taxon>Ditrysia</taxon>
        <taxon>Noctuoidea</taxon>
        <taxon>Noctuidae</taxon>
        <taxon>Plusiinae</taxon>
        <taxon>Trichoplusia</taxon>
    </lineage>
</organism>
<evidence type="ECO:0000313" key="2">
    <source>
        <dbReference type="Proteomes" id="UP000322000"/>
    </source>
</evidence>
<feature type="compositionally biased region" description="Basic and acidic residues" evidence="1">
    <location>
        <begin position="127"/>
        <end position="139"/>
    </location>
</feature>
<dbReference type="RefSeq" id="XP_026746210.1">
    <property type="nucleotide sequence ID" value="XM_026890409.1"/>
</dbReference>
<dbReference type="AlphaFoldDB" id="A0A7E5WZA6"/>
<feature type="non-terminal residue" evidence="3">
    <location>
        <position position="369"/>
    </location>
</feature>
<keyword evidence="2" id="KW-1185">Reference proteome</keyword>
<sequence>MDRFRQKNKKEKPMKYVGKDPTPMLTDVKSIQENLKIKEILRTVKMNSSMRIKAPRGSKVMQNKDFIDNEDIFEKEPNCENVQHPNATNPNVVLNSNCMEINENDSDDKTETATENNEQNEDTLCESNDKNSSMDKTAEDSVPETENISNIKSITEEDKQINIPDVKIDLLPPSDVPHVKPRDRKLSLDQTMLTRREGLSQSELDLNSIGKSPLERKSSFFRKTMDSFLKNTTEYFKRQSISRSQSIQRRGSMSMSLQSLNENTVCNGDYGELLHKHQEELQGSATSLQSSLTAAGSGSSMSKSQSERTLPDPLSEGDSLAGSFPILSGSQPLGDTSSHSVLSEYHFIMISVCPEFPYTVQKLCEEGTC</sequence>
<gene>
    <name evidence="3" type="primary">LOC113507553</name>
</gene>
<feature type="compositionally biased region" description="Low complexity" evidence="1">
    <location>
        <begin position="281"/>
        <end position="304"/>
    </location>
</feature>
<feature type="region of interest" description="Disordered" evidence="1">
    <location>
        <begin position="101"/>
        <end position="146"/>
    </location>
</feature>
<evidence type="ECO:0000313" key="3">
    <source>
        <dbReference type="RefSeq" id="XP_026746210.1"/>
    </source>
</evidence>
<dbReference type="Proteomes" id="UP000322000">
    <property type="component" value="Unplaced"/>
</dbReference>
<proteinExistence type="predicted"/>
<dbReference type="GeneID" id="113507553"/>
<feature type="region of interest" description="Disordered" evidence="1">
    <location>
        <begin position="1"/>
        <end position="21"/>
    </location>
</feature>
<dbReference type="KEGG" id="tnl:113507553"/>
<dbReference type="OrthoDB" id="7410811at2759"/>
<reference evidence="3" key="1">
    <citation type="submission" date="2025-08" db="UniProtKB">
        <authorList>
            <consortium name="RefSeq"/>
        </authorList>
    </citation>
    <scope>IDENTIFICATION</scope>
</reference>